<dbReference type="AlphaFoldDB" id="A0AAV8Y8N7"/>
<dbReference type="Proteomes" id="UP001162162">
    <property type="component" value="Unassembled WGS sequence"/>
</dbReference>
<feature type="non-terminal residue" evidence="1">
    <location>
        <position position="1"/>
    </location>
</feature>
<protein>
    <recommendedName>
        <fullName evidence="3">Condensin complex subunit 2</fullName>
    </recommendedName>
</protein>
<sequence>IQNGVVTFCSALQFGKQVSLLKFNVDNLVQRKPGQTLARKPFVDRSVNSKTPDAGKLMKQKQSIAKATTTLEKPDKSPKGDLNSEEFMFSYKDVEDTYDDIWPRLRRESLIKVLRNYCNNTNDTPPPSPEPAFENINPMFFELPAMEVPQLIDEDVWNPIYNVDMPECEDLDMSV</sequence>
<proteinExistence type="predicted"/>
<keyword evidence="2" id="KW-1185">Reference proteome</keyword>
<name>A0AAV8Y8N7_9CUCU</name>
<accession>A0AAV8Y8N7</accession>
<reference evidence="1" key="1">
    <citation type="journal article" date="2023" name="Insect Mol. Biol.">
        <title>Genome sequencing provides insights into the evolution of gene families encoding plant cell wall-degrading enzymes in longhorned beetles.</title>
        <authorList>
            <person name="Shin N.R."/>
            <person name="Okamura Y."/>
            <person name="Kirsch R."/>
            <person name="Pauchet Y."/>
        </authorList>
    </citation>
    <scope>NUCLEOTIDE SEQUENCE</scope>
    <source>
        <strain evidence="1">AMC_N1</strain>
    </source>
</reference>
<organism evidence="1 2">
    <name type="scientific">Aromia moschata</name>
    <dbReference type="NCBI Taxonomy" id="1265417"/>
    <lineage>
        <taxon>Eukaryota</taxon>
        <taxon>Metazoa</taxon>
        <taxon>Ecdysozoa</taxon>
        <taxon>Arthropoda</taxon>
        <taxon>Hexapoda</taxon>
        <taxon>Insecta</taxon>
        <taxon>Pterygota</taxon>
        <taxon>Neoptera</taxon>
        <taxon>Endopterygota</taxon>
        <taxon>Coleoptera</taxon>
        <taxon>Polyphaga</taxon>
        <taxon>Cucujiformia</taxon>
        <taxon>Chrysomeloidea</taxon>
        <taxon>Cerambycidae</taxon>
        <taxon>Cerambycinae</taxon>
        <taxon>Callichromatini</taxon>
        <taxon>Aromia</taxon>
    </lineage>
</organism>
<comment type="caution">
    <text evidence="1">The sequence shown here is derived from an EMBL/GenBank/DDBJ whole genome shotgun (WGS) entry which is preliminary data.</text>
</comment>
<evidence type="ECO:0008006" key="3">
    <source>
        <dbReference type="Google" id="ProtNLM"/>
    </source>
</evidence>
<evidence type="ECO:0000313" key="1">
    <source>
        <dbReference type="EMBL" id="KAJ8947214.1"/>
    </source>
</evidence>
<evidence type="ECO:0000313" key="2">
    <source>
        <dbReference type="Proteomes" id="UP001162162"/>
    </source>
</evidence>
<dbReference type="EMBL" id="JAPWTK010000167">
    <property type="protein sequence ID" value="KAJ8947214.1"/>
    <property type="molecule type" value="Genomic_DNA"/>
</dbReference>
<gene>
    <name evidence="1" type="ORF">NQ318_001499</name>
</gene>